<feature type="domain" description="2EXR" evidence="1">
    <location>
        <begin position="62"/>
        <end position="126"/>
    </location>
</feature>
<reference evidence="2" key="1">
    <citation type="journal article" date="2020" name="Stud. Mycol.">
        <title>101 Dothideomycetes genomes: a test case for predicting lifestyles and emergence of pathogens.</title>
        <authorList>
            <person name="Haridas S."/>
            <person name="Albert R."/>
            <person name="Binder M."/>
            <person name="Bloem J."/>
            <person name="Labutti K."/>
            <person name="Salamov A."/>
            <person name="Andreopoulos B."/>
            <person name="Baker S."/>
            <person name="Barry K."/>
            <person name="Bills G."/>
            <person name="Bluhm B."/>
            <person name="Cannon C."/>
            <person name="Castanera R."/>
            <person name="Culley D."/>
            <person name="Daum C."/>
            <person name="Ezra D."/>
            <person name="Gonzalez J."/>
            <person name="Henrissat B."/>
            <person name="Kuo A."/>
            <person name="Liang C."/>
            <person name="Lipzen A."/>
            <person name="Lutzoni F."/>
            <person name="Magnuson J."/>
            <person name="Mondo S."/>
            <person name="Nolan M."/>
            <person name="Ohm R."/>
            <person name="Pangilinan J."/>
            <person name="Park H.-J."/>
            <person name="Ramirez L."/>
            <person name="Alfaro M."/>
            <person name="Sun H."/>
            <person name="Tritt A."/>
            <person name="Yoshinaga Y."/>
            <person name="Zwiers L.-H."/>
            <person name="Turgeon B."/>
            <person name="Goodwin S."/>
            <person name="Spatafora J."/>
            <person name="Crous P."/>
            <person name="Grigoriev I."/>
        </authorList>
    </citation>
    <scope>NUCLEOTIDE SEQUENCE</scope>
    <source>
        <strain evidence="2">CBS 675.92</strain>
    </source>
</reference>
<organism evidence="2 3">
    <name type="scientific">Byssothecium circinans</name>
    <dbReference type="NCBI Taxonomy" id="147558"/>
    <lineage>
        <taxon>Eukaryota</taxon>
        <taxon>Fungi</taxon>
        <taxon>Dikarya</taxon>
        <taxon>Ascomycota</taxon>
        <taxon>Pezizomycotina</taxon>
        <taxon>Dothideomycetes</taxon>
        <taxon>Pleosporomycetidae</taxon>
        <taxon>Pleosporales</taxon>
        <taxon>Massarineae</taxon>
        <taxon>Massarinaceae</taxon>
        <taxon>Byssothecium</taxon>
    </lineage>
</organism>
<dbReference type="InterPro" id="IPR045518">
    <property type="entry name" value="2EXR"/>
</dbReference>
<name>A0A6A5U621_9PLEO</name>
<dbReference type="EMBL" id="ML976983">
    <property type="protein sequence ID" value="KAF1960341.1"/>
    <property type="molecule type" value="Genomic_DNA"/>
</dbReference>
<dbReference type="Pfam" id="PF20150">
    <property type="entry name" value="2EXR"/>
    <property type="match status" value="1"/>
</dbReference>
<evidence type="ECO:0000313" key="3">
    <source>
        <dbReference type="Proteomes" id="UP000800035"/>
    </source>
</evidence>
<proteinExistence type="predicted"/>
<dbReference type="AlphaFoldDB" id="A0A6A5U621"/>
<dbReference type="Proteomes" id="UP000800035">
    <property type="component" value="Unassembled WGS sequence"/>
</dbReference>
<protein>
    <recommendedName>
        <fullName evidence="1">2EXR domain-containing protein</fullName>
    </recommendedName>
</protein>
<keyword evidence="3" id="KW-1185">Reference proteome</keyword>
<sequence>MARISGWLASVSASLSSHPIYDMPWSQIYNRFTITAILKALKSIPIPNLSHRTPKYASLLGLPLELRQQIYDLAIPSSGIVEIHKHECCIVSLRDTCIHEFVLLPPLCQTSRQLRHETISFWFGRNTFYIQFNKYHWNDGRWLKQVEPLWSEFRSLVLQLDSERVRARKEKGQVLQATLNLVDRGTLVTVEMNLPLGEKERMVIARTVKTAMGGEVVERLDGRALVAVVVWLLEHAHKGSLLANKDYKIMELDVGTLMAAG</sequence>
<gene>
    <name evidence="2" type="ORF">CC80DRAFT_292180</name>
</gene>
<accession>A0A6A5U621</accession>
<evidence type="ECO:0000313" key="2">
    <source>
        <dbReference type="EMBL" id="KAF1960341.1"/>
    </source>
</evidence>
<dbReference type="OrthoDB" id="3946696at2759"/>
<evidence type="ECO:0000259" key="1">
    <source>
        <dbReference type="Pfam" id="PF20150"/>
    </source>
</evidence>